<evidence type="ECO:0000313" key="2">
    <source>
        <dbReference type="Proteomes" id="UP000002195"/>
    </source>
</evidence>
<dbReference type="AlphaFoldDB" id="Q54SC1"/>
<keyword evidence="2" id="KW-1185">Reference proteome</keyword>
<dbReference type="EMBL" id="AAFI02000047">
    <property type="protein sequence ID" value="EAL66133.1"/>
    <property type="molecule type" value="Genomic_DNA"/>
</dbReference>
<dbReference type="GeneID" id="8623652"/>
<dbReference type="KEGG" id="ddi:DDB_G0282547"/>
<proteinExistence type="predicted"/>
<dbReference type="InParanoid" id="Q54SC1"/>
<comment type="caution">
    <text evidence="1">The sequence shown here is derived from an EMBL/GenBank/DDBJ whole genome shotgun (WGS) entry which is preliminary data.</text>
</comment>
<dbReference type="VEuPathDB" id="AmoebaDB:DDB_G0282547"/>
<dbReference type="RefSeq" id="XP_640118.1">
    <property type="nucleotide sequence ID" value="XM_635026.1"/>
</dbReference>
<name>Q54SC1_DICDI</name>
<dbReference type="HOGENOM" id="CLU_1430442_0_0_1"/>
<dbReference type="Proteomes" id="UP000002195">
    <property type="component" value="Unassembled WGS sequence"/>
</dbReference>
<dbReference type="InterPro" id="IPR051904">
    <property type="entry name" value="UPF0746_actin_org"/>
</dbReference>
<sequence length="190" mass="22608">MNGENQNQNNIKNDIIKEINLENIEKLGFHELYHIAQSCRIFSPALKKSEIISQIRQQYYMEMGKKEISNIDNSGKLLNQEIKNSLNNNHKNLPLIGSNNLMVKDNIENFELLFWRVIKNKYLFRWILSFLDTLSNTFSPLLNRDSNLLFKKTKNYYEAIEINWMIKNNHKQLLIDKVVCIIINFFFDTF</sequence>
<gene>
    <name evidence="1" type="ORF">DDB_G0282547</name>
</gene>
<organism evidence="1 2">
    <name type="scientific">Dictyostelium discoideum</name>
    <name type="common">Social amoeba</name>
    <dbReference type="NCBI Taxonomy" id="44689"/>
    <lineage>
        <taxon>Eukaryota</taxon>
        <taxon>Amoebozoa</taxon>
        <taxon>Evosea</taxon>
        <taxon>Eumycetozoa</taxon>
        <taxon>Dictyostelia</taxon>
        <taxon>Dictyosteliales</taxon>
        <taxon>Dictyosteliaceae</taxon>
        <taxon>Dictyostelium</taxon>
    </lineage>
</organism>
<protein>
    <submittedName>
        <fullName evidence="1">Uncharacterized protein</fullName>
    </submittedName>
</protein>
<accession>Q54SC1</accession>
<evidence type="ECO:0000313" key="1">
    <source>
        <dbReference type="EMBL" id="EAL66133.1"/>
    </source>
</evidence>
<dbReference type="PaxDb" id="44689-DDB0204830"/>
<dbReference type="PANTHER" id="PTHR32488">
    <property type="entry name" value="UPF0746 PROTEIN DDB_G0280785-RELATED"/>
    <property type="match status" value="1"/>
</dbReference>
<reference evidence="1 2" key="1">
    <citation type="journal article" date="2005" name="Nature">
        <title>The genome of the social amoeba Dictyostelium discoideum.</title>
        <authorList>
            <consortium name="The Dictyostelium discoideum Sequencing Consortium"/>
            <person name="Eichinger L."/>
            <person name="Pachebat J.A."/>
            <person name="Glockner G."/>
            <person name="Rajandream M.A."/>
            <person name="Sucgang R."/>
            <person name="Berriman M."/>
            <person name="Song J."/>
            <person name="Olsen R."/>
            <person name="Szafranski K."/>
            <person name="Xu Q."/>
            <person name="Tunggal B."/>
            <person name="Kummerfeld S."/>
            <person name="Madera M."/>
            <person name="Konfortov B.A."/>
            <person name="Rivero F."/>
            <person name="Bankier A.T."/>
            <person name="Lehmann R."/>
            <person name="Hamlin N."/>
            <person name="Davies R."/>
            <person name="Gaudet P."/>
            <person name="Fey P."/>
            <person name="Pilcher K."/>
            <person name="Chen G."/>
            <person name="Saunders D."/>
            <person name="Sodergren E."/>
            <person name="Davis P."/>
            <person name="Kerhornou A."/>
            <person name="Nie X."/>
            <person name="Hall N."/>
            <person name="Anjard C."/>
            <person name="Hemphill L."/>
            <person name="Bason N."/>
            <person name="Farbrother P."/>
            <person name="Desany B."/>
            <person name="Just E."/>
            <person name="Morio T."/>
            <person name="Rost R."/>
            <person name="Churcher C."/>
            <person name="Cooper J."/>
            <person name="Haydock S."/>
            <person name="van Driessche N."/>
            <person name="Cronin A."/>
            <person name="Goodhead I."/>
            <person name="Muzny D."/>
            <person name="Mourier T."/>
            <person name="Pain A."/>
            <person name="Lu M."/>
            <person name="Harper D."/>
            <person name="Lindsay R."/>
            <person name="Hauser H."/>
            <person name="James K."/>
            <person name="Quiles M."/>
            <person name="Madan Babu M."/>
            <person name="Saito T."/>
            <person name="Buchrieser C."/>
            <person name="Wardroper A."/>
            <person name="Felder M."/>
            <person name="Thangavelu M."/>
            <person name="Johnson D."/>
            <person name="Knights A."/>
            <person name="Loulseged H."/>
            <person name="Mungall K."/>
            <person name="Oliver K."/>
            <person name="Price C."/>
            <person name="Quail M.A."/>
            <person name="Urushihara H."/>
            <person name="Hernandez J."/>
            <person name="Rabbinowitsch E."/>
            <person name="Steffen D."/>
            <person name="Sanders M."/>
            <person name="Ma J."/>
            <person name="Kohara Y."/>
            <person name="Sharp S."/>
            <person name="Simmonds M."/>
            <person name="Spiegler S."/>
            <person name="Tivey A."/>
            <person name="Sugano S."/>
            <person name="White B."/>
            <person name="Walker D."/>
            <person name="Woodward J."/>
            <person name="Winckler T."/>
            <person name="Tanaka Y."/>
            <person name="Shaulsky G."/>
            <person name="Schleicher M."/>
            <person name="Weinstock G."/>
            <person name="Rosenthal A."/>
            <person name="Cox E.C."/>
            <person name="Chisholm R.L."/>
            <person name="Gibbs R."/>
            <person name="Loomis W.F."/>
            <person name="Platzer M."/>
            <person name="Kay R.R."/>
            <person name="Williams J."/>
            <person name="Dear P.H."/>
            <person name="Noegel A.A."/>
            <person name="Barrell B."/>
            <person name="Kuspa A."/>
        </authorList>
    </citation>
    <scope>NUCLEOTIDE SEQUENCE [LARGE SCALE GENOMIC DNA]</scope>
    <source>
        <strain evidence="1 2">AX4</strain>
    </source>
</reference>
<dbReference type="FunCoup" id="Q54SC1">
    <property type="interactions" value="1"/>
</dbReference>